<evidence type="ECO:0000313" key="3">
    <source>
        <dbReference type="EMBL" id="CAF1147976.1"/>
    </source>
</evidence>
<dbReference type="Proteomes" id="UP000663891">
    <property type="component" value="Unassembled WGS sequence"/>
</dbReference>
<feature type="compositionally biased region" description="Acidic residues" evidence="2">
    <location>
        <begin position="234"/>
        <end position="245"/>
    </location>
</feature>
<reference evidence="3" key="1">
    <citation type="submission" date="2021-02" db="EMBL/GenBank/DDBJ databases">
        <authorList>
            <person name="Nowell W R."/>
        </authorList>
    </citation>
    <scope>NUCLEOTIDE SEQUENCE</scope>
</reference>
<feature type="region of interest" description="Disordered" evidence="2">
    <location>
        <begin position="893"/>
        <end position="914"/>
    </location>
</feature>
<protein>
    <submittedName>
        <fullName evidence="3">Uncharacterized protein</fullName>
    </submittedName>
</protein>
<sequence>MPSSLPFLLYNSSNILLKNHSNNDNTNNVDQYNYENSILEGPSDDDDNNISIVPSNDSFNAKKENHLHKLTRPITRFTDSWRKTNVKRENNYLKSQPLKVQRNENLFLNSHQIFSPSRNKSINMDDNKQQLQNTNIFSSDESSDTKSSLVRNKFNGKLSRIHTSILPTNKLTNVENRKFTSKLPVRSNSLPQAKTHKQEDLSVLPSIDTNENTQQTSPIILSSSKTNCKRLSSSDDDDDNDDDGETNNLKEDELKRKLKEQKRYSKKTTDVLNKLHENYEELLEKYAQAENTIDQLRFQPTNNMTNLKSNATTDSPFSLIRRESSSLTSNIKIDSVFYDETTSQKNFGQELLIPETVKLDLLLHTKTLGNNMKSFLTLMNQNQISVDEQKQAYENIKQNYDKLIKTLEQKKQDGILKDIDLDVDLNKELEMMKKLLKEIATRITGNLYGKLANNSSLDRHTLLTYDDSHSSPYDQSSLCNHDDLMDQYQKLLNAVNTGNINRNNFIKPLINRFEIDSTQLKTTNSPRVSTLSLLDDQISIEDKQKPYVYVSGGSEDEQQQQSKTISPIPYMQGIETTSLELSYIPSTSVEHHQYKIEQDLHIHNTPIVTREKNSGNKQEYHHYQIEEDLRIHDTPIVTREKNSVNKQEYHHYKLEEDLRIHDTPIVTREKNSGNKQEYHKLESLSKIEQKEIMNDTKYDKQVTPLVLPNGIRNSTISSKTTRANDCDSGFTTNNITKFTYDSKHSISPTNESHVQSLDEGQESISSSLRSSGSDSGSRCSKYIRRFHSSTLHRKKPIHQSDSCLSDIGTHMMDTLDSFSQSLSNNKKLQRNHHVWKPQKTSSPHRSCLSISHRGTSFGSFDIENSKIKPHHPLIVSRVQSKINTNQNFDQQKTIPTTHRSSLHINHTQDKTEPDLSNKFYLDKQKGVIYRYESNENRNPIKNDYQLSPQKKIHRCGQCGNVTSYHHRRHTKSVLRPTKTLVDDLGYESGYMKRSQSCRYIDYVSSSDSDSDLCPNYLQMIALNEAYNQAEKVENCSQRLSRFITRQLKLALTHI</sequence>
<evidence type="ECO:0000313" key="4">
    <source>
        <dbReference type="Proteomes" id="UP000663891"/>
    </source>
</evidence>
<feature type="compositionally biased region" description="Polar residues" evidence="2">
    <location>
        <begin position="207"/>
        <end position="231"/>
    </location>
</feature>
<evidence type="ECO:0000256" key="1">
    <source>
        <dbReference type="SAM" id="Coils"/>
    </source>
</evidence>
<dbReference type="AlphaFoldDB" id="A0A814SL88"/>
<feature type="region of interest" description="Disordered" evidence="2">
    <location>
        <begin position="741"/>
        <end position="778"/>
    </location>
</feature>
<feature type="compositionally biased region" description="Polar residues" evidence="2">
    <location>
        <begin position="741"/>
        <end position="755"/>
    </location>
</feature>
<proteinExistence type="predicted"/>
<organism evidence="3 4">
    <name type="scientific">Adineta steineri</name>
    <dbReference type="NCBI Taxonomy" id="433720"/>
    <lineage>
        <taxon>Eukaryota</taxon>
        <taxon>Metazoa</taxon>
        <taxon>Spiralia</taxon>
        <taxon>Gnathifera</taxon>
        <taxon>Rotifera</taxon>
        <taxon>Eurotatoria</taxon>
        <taxon>Bdelloidea</taxon>
        <taxon>Adinetida</taxon>
        <taxon>Adinetidae</taxon>
        <taxon>Adineta</taxon>
    </lineage>
</organism>
<comment type="caution">
    <text evidence="3">The sequence shown here is derived from an EMBL/GenBank/DDBJ whole genome shotgun (WGS) entry which is preliminary data.</text>
</comment>
<feature type="coiled-coil region" evidence="1">
    <location>
        <begin position="386"/>
        <end position="413"/>
    </location>
</feature>
<keyword evidence="1" id="KW-0175">Coiled coil</keyword>
<name>A0A814SL88_9BILA</name>
<feature type="compositionally biased region" description="Polar residues" evidence="2">
    <location>
        <begin position="893"/>
        <end position="905"/>
    </location>
</feature>
<feature type="compositionally biased region" description="Low complexity" evidence="2">
    <location>
        <begin position="763"/>
        <end position="778"/>
    </location>
</feature>
<gene>
    <name evidence="3" type="ORF">VCS650_LOCUS22645</name>
</gene>
<dbReference type="OrthoDB" id="10035553at2759"/>
<feature type="coiled-coil region" evidence="1">
    <location>
        <begin position="265"/>
        <end position="299"/>
    </location>
</feature>
<dbReference type="EMBL" id="CAJNON010000257">
    <property type="protein sequence ID" value="CAF1147976.1"/>
    <property type="molecule type" value="Genomic_DNA"/>
</dbReference>
<accession>A0A814SL88</accession>
<evidence type="ECO:0000256" key="2">
    <source>
        <dbReference type="SAM" id="MobiDB-lite"/>
    </source>
</evidence>
<feature type="region of interest" description="Disordered" evidence="2">
    <location>
        <begin position="182"/>
        <end position="254"/>
    </location>
</feature>